<reference evidence="1 2" key="1">
    <citation type="submission" date="2019-03" db="EMBL/GenBank/DDBJ databases">
        <title>Primorskyibacter sp. SS33 isolated from sediments.</title>
        <authorList>
            <person name="Xunke S."/>
        </authorList>
    </citation>
    <scope>NUCLEOTIDE SEQUENCE [LARGE SCALE GENOMIC DNA]</scope>
    <source>
        <strain evidence="1 2">SS33</strain>
    </source>
</reference>
<protein>
    <submittedName>
        <fullName evidence="1">Uncharacterized protein</fullName>
    </submittedName>
</protein>
<gene>
    <name evidence="1" type="ORF">E2L08_03945</name>
</gene>
<dbReference type="AlphaFoldDB" id="A0A4R6AJB6"/>
<dbReference type="OrthoDB" id="7849247at2"/>
<evidence type="ECO:0000313" key="2">
    <source>
        <dbReference type="Proteomes" id="UP000295701"/>
    </source>
</evidence>
<dbReference type="EMBL" id="SNAA01000003">
    <property type="protein sequence ID" value="TDL81816.1"/>
    <property type="molecule type" value="Genomic_DNA"/>
</dbReference>
<proteinExistence type="predicted"/>
<name>A0A4R6AJB6_9RHOB</name>
<dbReference type="Proteomes" id="UP000295701">
    <property type="component" value="Unassembled WGS sequence"/>
</dbReference>
<evidence type="ECO:0000313" key="1">
    <source>
        <dbReference type="EMBL" id="TDL81816.1"/>
    </source>
</evidence>
<dbReference type="RefSeq" id="WP_133395766.1">
    <property type="nucleotide sequence ID" value="NZ_SNAA01000003.1"/>
</dbReference>
<keyword evidence="2" id="KW-1185">Reference proteome</keyword>
<sequence>MVAALPEYYFRTRENGAFVFRIEQETRQRQIEMEQIAVVNIRNGEVKPHGDRDLTDEDLARIDAWMAERRAILAERTLDDIRRTVDHLNQTAHWVQTRAGDDEIEAVTNDLLLAMHDLRQVLVRKRADRVMKERAAG</sequence>
<accession>A0A4R6AJB6</accession>
<comment type="caution">
    <text evidence="1">The sequence shown here is derived from an EMBL/GenBank/DDBJ whole genome shotgun (WGS) entry which is preliminary data.</text>
</comment>
<organism evidence="1 2">
    <name type="scientific">Palleronia sediminis</name>
    <dbReference type="NCBI Taxonomy" id="2547833"/>
    <lineage>
        <taxon>Bacteria</taxon>
        <taxon>Pseudomonadati</taxon>
        <taxon>Pseudomonadota</taxon>
        <taxon>Alphaproteobacteria</taxon>
        <taxon>Rhodobacterales</taxon>
        <taxon>Roseobacteraceae</taxon>
        <taxon>Palleronia</taxon>
    </lineage>
</organism>